<dbReference type="FunFam" id="1.20.5.370:FF:000001">
    <property type="entry name" value="Myosin heavy chain"/>
    <property type="match status" value="1"/>
</dbReference>
<dbReference type="Gene3D" id="1.20.5.370">
    <property type="match status" value="4"/>
</dbReference>
<dbReference type="AlphaFoldDB" id="A0AAD3R9W0"/>
<dbReference type="PANTHER" id="PTHR46349">
    <property type="entry name" value="CINGULIN-LIKE PROTEIN 1-RELATED"/>
    <property type="match status" value="1"/>
</dbReference>
<keyword evidence="5" id="KW-0518">Myosin</keyword>
<dbReference type="InterPro" id="IPR014751">
    <property type="entry name" value="XRCC4-like_C"/>
</dbReference>
<evidence type="ECO:0000259" key="10">
    <source>
        <dbReference type="Pfam" id="PF01576"/>
    </source>
</evidence>
<evidence type="ECO:0000256" key="4">
    <source>
        <dbReference type="ARBA" id="ARBA00023054"/>
    </source>
</evidence>
<evidence type="ECO:0000256" key="3">
    <source>
        <dbReference type="ARBA" id="ARBA00022490"/>
    </source>
</evidence>
<evidence type="ECO:0000256" key="6">
    <source>
        <dbReference type="ARBA" id="ARBA00023175"/>
    </source>
</evidence>
<dbReference type="Proteomes" id="UP001279410">
    <property type="component" value="Unassembled WGS sequence"/>
</dbReference>
<gene>
    <name evidence="11" type="ORF">AKAME5_001238600</name>
</gene>
<feature type="coiled-coil region" evidence="8">
    <location>
        <begin position="153"/>
        <end position="218"/>
    </location>
</feature>
<evidence type="ECO:0000256" key="1">
    <source>
        <dbReference type="ARBA" id="ARBA00004657"/>
    </source>
</evidence>
<keyword evidence="6" id="KW-0505">Motor protein</keyword>
<keyword evidence="7" id="KW-0514">Muscle protein</keyword>
<dbReference type="SUPFAM" id="SSF90257">
    <property type="entry name" value="Myosin rod fragments"/>
    <property type="match status" value="1"/>
</dbReference>
<dbReference type="PANTHER" id="PTHR46349:SF6">
    <property type="entry name" value="MYOSIN-6-LIKE"/>
    <property type="match status" value="1"/>
</dbReference>
<accession>A0AAD3R9W0</accession>
<feature type="coiled-coil region" evidence="8">
    <location>
        <begin position="304"/>
        <end position="619"/>
    </location>
</feature>
<keyword evidence="12" id="KW-1185">Reference proteome</keyword>
<proteinExistence type="predicted"/>
<dbReference type="InterPro" id="IPR002928">
    <property type="entry name" value="Myosin_tail"/>
</dbReference>
<evidence type="ECO:0000256" key="9">
    <source>
        <dbReference type="SAM" id="MobiDB-lite"/>
    </source>
</evidence>
<organism evidence="11 12">
    <name type="scientific">Lates japonicus</name>
    <name type="common">Japanese lates</name>
    <dbReference type="NCBI Taxonomy" id="270547"/>
    <lineage>
        <taxon>Eukaryota</taxon>
        <taxon>Metazoa</taxon>
        <taxon>Chordata</taxon>
        <taxon>Craniata</taxon>
        <taxon>Vertebrata</taxon>
        <taxon>Euteleostomi</taxon>
        <taxon>Actinopterygii</taxon>
        <taxon>Neopterygii</taxon>
        <taxon>Teleostei</taxon>
        <taxon>Neoteleostei</taxon>
        <taxon>Acanthomorphata</taxon>
        <taxon>Carangaria</taxon>
        <taxon>Carangaria incertae sedis</taxon>
        <taxon>Centropomidae</taxon>
        <taxon>Lates</taxon>
    </lineage>
</organism>
<keyword evidence="2" id="KW-0787">Thick filament</keyword>
<feature type="domain" description="Myosin tail" evidence="10">
    <location>
        <begin position="148"/>
        <end position="619"/>
    </location>
</feature>
<sequence>MGGPRLSSNHGPKSILTAENNDLSRSLQDVQEVANTAVRPGLANTTPWKPPVRSSWRVGSPAGSYSASCPSSNAGVTSWRTKYRDEGTPIHRTPRELGGDQAQTCILVSGGLKKQAEAAQARAASFGERSSRAAGRRQQQLWIEAAASFDKLAAEWSQKSEELQLELDNSQKESRSYMARLYKLKTALEESQGSDGTVHKENKTLSEIKELVDQLSEKGRSVHELQKAKKNWRWKDCSWLLLEARASLERKVSWCVYSWSWLKSRPTSTAEIHEKEEEFEVTRKNHARAVESLQASLEAEAKGRAEALRMKKKMEADLNEMEIQLEHANRNNAELVKTLKKLQQQIKDLQVQMDEDARQHEELREKYSLQERRLCLMQGEMEELRGGLEASERARKQIEQELVDMTERFSEISMQNQSLTILKRKLEADLARLSSENEELISEFRAADERAKKAVIDATRLCEELRQEQERSVHLEKIKKNQEQNLRDLTLKLEEAEQQALKAGKRVIQKLETRIKELENELDQEQKRHTETVKNLRKGERRLKELIFQTEEDHKTNQRMQELVEKLQNKLKSYKRQIEDAEEQANSSLSKYRKTVHELDDAEERAEMAEMALNKMRTRNRASATKGFTSVEIVQVTKPSSGGQDG</sequence>
<evidence type="ECO:0000313" key="11">
    <source>
        <dbReference type="EMBL" id="GLD60496.1"/>
    </source>
</evidence>
<dbReference type="Pfam" id="PF01576">
    <property type="entry name" value="Myosin_tail_1"/>
    <property type="match status" value="1"/>
</dbReference>
<keyword evidence="3" id="KW-0963">Cytoplasm</keyword>
<comment type="caution">
    <text evidence="11">The sequence shown here is derived from an EMBL/GenBank/DDBJ whole genome shotgun (WGS) entry which is preliminary data.</text>
</comment>
<evidence type="ECO:0000256" key="2">
    <source>
        <dbReference type="ARBA" id="ARBA00022433"/>
    </source>
</evidence>
<evidence type="ECO:0000256" key="5">
    <source>
        <dbReference type="ARBA" id="ARBA00023123"/>
    </source>
</evidence>
<keyword evidence="4 8" id="KW-0175">Coiled coil</keyword>
<dbReference type="FunFam" id="1.20.5.370:FF:000010">
    <property type="entry name" value="Myosin heavy chain, isoform G"/>
    <property type="match status" value="1"/>
</dbReference>
<evidence type="ECO:0000256" key="7">
    <source>
        <dbReference type="ARBA" id="ARBA00023179"/>
    </source>
</evidence>
<evidence type="ECO:0000256" key="8">
    <source>
        <dbReference type="SAM" id="Coils"/>
    </source>
</evidence>
<comment type="subcellular location">
    <subcellularLocation>
        <location evidence="1">Cytoplasm</location>
        <location evidence="1">Myofibril</location>
    </subcellularLocation>
</comment>
<name>A0AAD3R9W0_LATJO</name>
<feature type="region of interest" description="Disordered" evidence="9">
    <location>
        <begin position="1"/>
        <end position="23"/>
    </location>
</feature>
<dbReference type="EMBL" id="BRZM01000041">
    <property type="protein sequence ID" value="GLD60496.1"/>
    <property type="molecule type" value="Genomic_DNA"/>
</dbReference>
<protein>
    <recommendedName>
        <fullName evidence="10">Myosin tail domain-containing protein</fullName>
    </recommendedName>
</protein>
<dbReference type="GO" id="GO:0016459">
    <property type="term" value="C:myosin complex"/>
    <property type="evidence" value="ECO:0007669"/>
    <property type="project" value="UniProtKB-KW"/>
</dbReference>
<feature type="region of interest" description="Disordered" evidence="9">
    <location>
        <begin position="36"/>
        <end position="71"/>
    </location>
</feature>
<reference evidence="11" key="1">
    <citation type="submission" date="2022-08" db="EMBL/GenBank/DDBJ databases">
        <title>Genome sequencing of akame (Lates japonicus).</title>
        <authorList>
            <person name="Hashiguchi Y."/>
            <person name="Takahashi H."/>
        </authorList>
    </citation>
    <scope>NUCLEOTIDE SEQUENCE</scope>
    <source>
        <strain evidence="11">Kochi</strain>
    </source>
</reference>
<evidence type="ECO:0000313" key="12">
    <source>
        <dbReference type="Proteomes" id="UP001279410"/>
    </source>
</evidence>